<comment type="caution">
    <text evidence="2">The sequence shown here is derived from an EMBL/GenBank/DDBJ whole genome shotgun (WGS) entry which is preliminary data.</text>
</comment>
<proteinExistence type="predicted"/>
<protein>
    <submittedName>
        <fullName evidence="2">Uncharacterized protein</fullName>
    </submittedName>
</protein>
<organism evidence="2 3">
    <name type="scientific">Linum tenue</name>
    <dbReference type="NCBI Taxonomy" id="586396"/>
    <lineage>
        <taxon>Eukaryota</taxon>
        <taxon>Viridiplantae</taxon>
        <taxon>Streptophyta</taxon>
        <taxon>Embryophyta</taxon>
        <taxon>Tracheophyta</taxon>
        <taxon>Spermatophyta</taxon>
        <taxon>Magnoliopsida</taxon>
        <taxon>eudicotyledons</taxon>
        <taxon>Gunneridae</taxon>
        <taxon>Pentapetalae</taxon>
        <taxon>rosids</taxon>
        <taxon>fabids</taxon>
        <taxon>Malpighiales</taxon>
        <taxon>Linaceae</taxon>
        <taxon>Linum</taxon>
    </lineage>
</organism>
<evidence type="ECO:0000313" key="3">
    <source>
        <dbReference type="Proteomes" id="UP001154282"/>
    </source>
</evidence>
<evidence type="ECO:0000256" key="1">
    <source>
        <dbReference type="SAM" id="MobiDB-lite"/>
    </source>
</evidence>
<accession>A0AAV0NZ93</accession>
<keyword evidence="3" id="KW-1185">Reference proteome</keyword>
<sequence>MAMAAFSSLTRRRAQPPPRVPSSPSTRLDPLSRARLGLPCRPPTYLRIAVLIWLNEIKERLRKRRKRDLAQKLWK</sequence>
<gene>
    <name evidence="2" type="ORF">LITE_LOCUS35840</name>
</gene>
<dbReference type="Proteomes" id="UP001154282">
    <property type="component" value="Unassembled WGS sequence"/>
</dbReference>
<dbReference type="AlphaFoldDB" id="A0AAV0NZ93"/>
<name>A0AAV0NZ93_9ROSI</name>
<dbReference type="EMBL" id="CAMGYJ010000008">
    <property type="protein sequence ID" value="CAI0463662.1"/>
    <property type="molecule type" value="Genomic_DNA"/>
</dbReference>
<feature type="region of interest" description="Disordered" evidence="1">
    <location>
        <begin position="1"/>
        <end position="35"/>
    </location>
</feature>
<evidence type="ECO:0000313" key="2">
    <source>
        <dbReference type="EMBL" id="CAI0463662.1"/>
    </source>
</evidence>
<reference evidence="2" key="1">
    <citation type="submission" date="2022-08" db="EMBL/GenBank/DDBJ databases">
        <authorList>
            <person name="Gutierrez-Valencia J."/>
        </authorList>
    </citation>
    <scope>NUCLEOTIDE SEQUENCE</scope>
</reference>